<keyword evidence="1" id="KW-0007">Acetylation</keyword>
<dbReference type="GO" id="GO:0003987">
    <property type="term" value="F:acetate-CoA ligase activity"/>
    <property type="evidence" value="ECO:0007669"/>
    <property type="project" value="UniProtKB-EC"/>
</dbReference>
<evidence type="ECO:0000256" key="1">
    <source>
        <dbReference type="ARBA" id="ARBA00022990"/>
    </source>
</evidence>
<evidence type="ECO:0000313" key="3">
    <source>
        <dbReference type="EMBL" id="SUM70673.1"/>
    </source>
</evidence>
<sequence>MKVKVYKSESGNYNLEDYTKSYVHFDWKEVEKSFAWYHTGKMNMAYECIDRHVDNGKGEKVALNYKDYRRNEFYTFNELQKFSNQAANVLKDKADVKKGDRVFIFMPRIPELYFAFLGILKIGES</sequence>
<dbReference type="PANTHER" id="PTHR24095">
    <property type="entry name" value="ACETYL-COENZYME A SYNTHETASE"/>
    <property type="match status" value="1"/>
</dbReference>
<dbReference type="EMBL" id="UHDZ01000001">
    <property type="protein sequence ID" value="SUM70673.1"/>
    <property type="molecule type" value="Genomic_DNA"/>
</dbReference>
<keyword evidence="4" id="KW-1185">Reference proteome</keyword>
<organism evidence="3 4">
    <name type="scientific">Staphylococcus saccharolyticus</name>
    <dbReference type="NCBI Taxonomy" id="33028"/>
    <lineage>
        <taxon>Bacteria</taxon>
        <taxon>Bacillati</taxon>
        <taxon>Bacillota</taxon>
        <taxon>Bacilli</taxon>
        <taxon>Bacillales</taxon>
        <taxon>Staphylococcaceae</taxon>
        <taxon>Staphylococcus</taxon>
    </lineage>
</organism>
<keyword evidence="3" id="KW-0436">Ligase</keyword>
<dbReference type="Pfam" id="PF00501">
    <property type="entry name" value="AMP-binding"/>
    <property type="match status" value="1"/>
</dbReference>
<name>A0A380H481_9STAP</name>
<evidence type="ECO:0000313" key="4">
    <source>
        <dbReference type="Proteomes" id="UP000255425"/>
    </source>
</evidence>
<feature type="domain" description="AMP-dependent synthetase/ligase" evidence="2">
    <location>
        <begin position="55"/>
        <end position="123"/>
    </location>
</feature>
<reference evidence="3 4" key="1">
    <citation type="submission" date="2018-06" db="EMBL/GenBank/DDBJ databases">
        <authorList>
            <consortium name="Pathogen Informatics"/>
            <person name="Doyle S."/>
        </authorList>
    </citation>
    <scope>NUCLEOTIDE SEQUENCE [LARGE SCALE GENOMIC DNA]</scope>
    <source>
        <strain evidence="3 4">NCTC11807</strain>
    </source>
</reference>
<dbReference type="InterPro" id="IPR042099">
    <property type="entry name" value="ANL_N_sf"/>
</dbReference>
<proteinExistence type="predicted"/>
<dbReference type="PANTHER" id="PTHR24095:SF14">
    <property type="entry name" value="ACETYL-COENZYME A SYNTHETASE 1"/>
    <property type="match status" value="1"/>
</dbReference>
<dbReference type="GO" id="GO:0005829">
    <property type="term" value="C:cytosol"/>
    <property type="evidence" value="ECO:0007669"/>
    <property type="project" value="TreeGrafter"/>
</dbReference>
<dbReference type="SUPFAM" id="SSF56801">
    <property type="entry name" value="Acetyl-CoA synthetase-like"/>
    <property type="match status" value="1"/>
</dbReference>
<accession>A0A380H481</accession>
<dbReference type="Proteomes" id="UP000255425">
    <property type="component" value="Unassembled WGS sequence"/>
</dbReference>
<evidence type="ECO:0000259" key="2">
    <source>
        <dbReference type="Pfam" id="PF00501"/>
    </source>
</evidence>
<protein>
    <submittedName>
        <fullName evidence="3">Acetyl-CoA synthetase</fullName>
        <ecNumber evidence="3">6.2.1.1</ecNumber>
    </submittedName>
</protein>
<dbReference type="InterPro" id="IPR000873">
    <property type="entry name" value="AMP-dep_synth/lig_dom"/>
</dbReference>
<dbReference type="GO" id="GO:0006085">
    <property type="term" value="P:acetyl-CoA biosynthetic process"/>
    <property type="evidence" value="ECO:0007669"/>
    <property type="project" value="TreeGrafter"/>
</dbReference>
<dbReference type="Gene3D" id="3.40.50.12780">
    <property type="entry name" value="N-terminal domain of ligase-like"/>
    <property type="match status" value="1"/>
</dbReference>
<dbReference type="AlphaFoldDB" id="A0A380H481"/>
<dbReference type="EC" id="6.2.1.1" evidence="3"/>
<gene>
    <name evidence="3" type="primary">acsA_2</name>
    <name evidence="3" type="ORF">NCTC11807_01293</name>
</gene>